<name>A0AAV4SRC9_9ARAC</name>
<evidence type="ECO:0000313" key="2">
    <source>
        <dbReference type="Proteomes" id="UP001054837"/>
    </source>
</evidence>
<accession>A0AAV4SRC9</accession>
<proteinExistence type="predicted"/>
<dbReference type="EMBL" id="BPLQ01008270">
    <property type="protein sequence ID" value="GIY36310.1"/>
    <property type="molecule type" value="Genomic_DNA"/>
</dbReference>
<organism evidence="1 2">
    <name type="scientific">Caerostris darwini</name>
    <dbReference type="NCBI Taxonomy" id="1538125"/>
    <lineage>
        <taxon>Eukaryota</taxon>
        <taxon>Metazoa</taxon>
        <taxon>Ecdysozoa</taxon>
        <taxon>Arthropoda</taxon>
        <taxon>Chelicerata</taxon>
        <taxon>Arachnida</taxon>
        <taxon>Araneae</taxon>
        <taxon>Araneomorphae</taxon>
        <taxon>Entelegynae</taxon>
        <taxon>Araneoidea</taxon>
        <taxon>Araneidae</taxon>
        <taxon>Caerostris</taxon>
    </lineage>
</organism>
<keyword evidence="2" id="KW-1185">Reference proteome</keyword>
<gene>
    <name evidence="1" type="ORF">CDAR_125601</name>
</gene>
<reference evidence="1 2" key="1">
    <citation type="submission" date="2021-06" db="EMBL/GenBank/DDBJ databases">
        <title>Caerostris darwini draft genome.</title>
        <authorList>
            <person name="Kono N."/>
            <person name="Arakawa K."/>
        </authorList>
    </citation>
    <scope>NUCLEOTIDE SEQUENCE [LARGE SCALE GENOMIC DNA]</scope>
</reference>
<protein>
    <submittedName>
        <fullName evidence="1">Uncharacterized protein</fullName>
    </submittedName>
</protein>
<dbReference type="Proteomes" id="UP001054837">
    <property type="component" value="Unassembled WGS sequence"/>
</dbReference>
<sequence>MLFFASLTDFQQTRLPGTNSHFQCLTIQLYFIKPNAYWKEKPSSILLRFSSQLRFSLMDIKLVKRPSTITEDEIADPLLSYNFAFNQAELATCNFLRVRQHW</sequence>
<dbReference type="AlphaFoldDB" id="A0AAV4SRC9"/>
<evidence type="ECO:0000313" key="1">
    <source>
        <dbReference type="EMBL" id="GIY36310.1"/>
    </source>
</evidence>
<comment type="caution">
    <text evidence="1">The sequence shown here is derived from an EMBL/GenBank/DDBJ whole genome shotgun (WGS) entry which is preliminary data.</text>
</comment>